<protein>
    <submittedName>
        <fullName evidence="2">Uncharacterized protein</fullName>
    </submittedName>
</protein>
<gene>
    <name evidence="2" type="ORF">EEDITHA_LOCUS8572</name>
</gene>
<dbReference type="AlphaFoldDB" id="A0AAU9U0V1"/>
<keyword evidence="1" id="KW-0812">Transmembrane</keyword>
<reference evidence="2" key="1">
    <citation type="submission" date="2022-03" db="EMBL/GenBank/DDBJ databases">
        <authorList>
            <person name="Tunstrom K."/>
        </authorList>
    </citation>
    <scope>NUCLEOTIDE SEQUENCE</scope>
</reference>
<feature type="transmembrane region" description="Helical" evidence="1">
    <location>
        <begin position="111"/>
        <end position="135"/>
    </location>
</feature>
<keyword evidence="1" id="KW-1133">Transmembrane helix</keyword>
<dbReference type="EMBL" id="CAKOGL010000012">
    <property type="protein sequence ID" value="CAH2092848.1"/>
    <property type="molecule type" value="Genomic_DNA"/>
</dbReference>
<evidence type="ECO:0000256" key="1">
    <source>
        <dbReference type="SAM" id="Phobius"/>
    </source>
</evidence>
<proteinExistence type="predicted"/>
<evidence type="ECO:0000313" key="2">
    <source>
        <dbReference type="EMBL" id="CAH2092848.1"/>
    </source>
</evidence>
<keyword evidence="1" id="KW-0472">Membrane</keyword>
<keyword evidence="3" id="KW-1185">Reference proteome</keyword>
<organism evidence="2 3">
    <name type="scientific">Euphydryas editha</name>
    <name type="common">Edith's checkerspot</name>
    <dbReference type="NCBI Taxonomy" id="104508"/>
    <lineage>
        <taxon>Eukaryota</taxon>
        <taxon>Metazoa</taxon>
        <taxon>Ecdysozoa</taxon>
        <taxon>Arthropoda</taxon>
        <taxon>Hexapoda</taxon>
        <taxon>Insecta</taxon>
        <taxon>Pterygota</taxon>
        <taxon>Neoptera</taxon>
        <taxon>Endopterygota</taxon>
        <taxon>Lepidoptera</taxon>
        <taxon>Glossata</taxon>
        <taxon>Ditrysia</taxon>
        <taxon>Papilionoidea</taxon>
        <taxon>Nymphalidae</taxon>
        <taxon>Nymphalinae</taxon>
        <taxon>Euphydryas</taxon>
    </lineage>
</organism>
<comment type="caution">
    <text evidence="2">The sequence shown here is derived from an EMBL/GenBank/DDBJ whole genome shotgun (WGS) entry which is preliminary data.</text>
</comment>
<evidence type="ECO:0000313" key="3">
    <source>
        <dbReference type="Proteomes" id="UP001153954"/>
    </source>
</evidence>
<accession>A0AAU9U0V1</accession>
<name>A0AAU9U0V1_EUPED</name>
<dbReference type="Proteomes" id="UP001153954">
    <property type="component" value="Unassembled WGS sequence"/>
</dbReference>
<sequence length="218" mass="23936">MLNLSPSIYRNADDGEQTVTSKKVYSRRPWYAPAIGPIDPIDPYANYEQDYKSESNGDYYGILDSDEPVTEIIEHLGQVESVSLNPRLEQTPPAKTVSEYSIANAINLREAVLVALGGASAALVLLIVMAGVFCARRRKNSPSPVPSPPILVYPPHNIAASCYLTKEVNFSLPTLRSSSLGELRDVSMSSLNSDVLCPPTTSQYRSNSFMYTYRGNPI</sequence>